<gene>
    <name evidence="4" type="ORF">GCM10023090_22820</name>
</gene>
<protein>
    <recommendedName>
        <fullName evidence="3">PilY1 beta-propeller domain-containing protein</fullName>
    </recommendedName>
</protein>
<dbReference type="Pfam" id="PF05567">
    <property type="entry name" value="T4P_PilY1"/>
    <property type="match status" value="1"/>
</dbReference>
<keyword evidence="2" id="KW-0106">Calcium</keyword>
<dbReference type="EMBL" id="BAABEX010000024">
    <property type="protein sequence ID" value="GAA4426582.1"/>
    <property type="molecule type" value="Genomic_DNA"/>
</dbReference>
<comment type="caution">
    <text evidence="4">The sequence shown here is derived from an EMBL/GenBank/DDBJ whole genome shotgun (WGS) entry which is preliminary data.</text>
</comment>
<sequence length="1541" mass="163206">MLAASKDHSLFGPMYTDFEDLDNDGVIDTTYKPDFKYYGYFDATKCYTYSSTDGRFNPAASATISGGRFVCGGTGHWSGNFLNWSTMSRLDIVRKMLYGGFRSIDNNGTTELMGSRFVQDAHSFVKYYKGTDIRDYTPFTQADLTKTTGANANVYAGLSLCVTGSSEDPKTSQPTIRLVKGNVRFWSTVEIKLCRWRDAPDNYDQGTFGPKLARFYFDADKGNGGVRHEISIPSRTQDGATYSGIGPDLNLKVRVCDPSLLGDERCQPFPATSTTNFKPYGLLQEFGYAKDTSTLAKTEFGLITGSYDRKNTAGALRKNIRDLEDEINRTTGVFCHSPSSGCAATLADGRATGNGIIKSFDSMILFGRSGTSYGGAAAPSGSGETDLPAWGNPMGEMLVQALQYYAFDGSTPSPTNPSSSTNDANAGLPVATWQDPLASSTARAPFGNAMCRPLNILALSSSALSFDGQAGTPFTTLPSSSAGLDSFVNQIGAAEGIHNTIRSVGSVSGKGLTAADDKNSCSAKTVTSLADVNGICPEAPAMGGTYQIAGAALYGNTTRIRTPSTPPPDLNKVEGALKVKTMAASLTGGAPRIDVPVPGSNPKKFVYITPESVQNGGNVSAPLTFASVSSGPTYGAFIVTWNDRLMGGDYDMDITGFLRYDLIANSSSPSGWDIRITTDIPNVCGGAAGTHGFSIVGVTRGGTSADGRYLTHQHGGSNSNYVALTGMPGTTEHLCGDATYRARIFSGARTFGETVCAVTGDGNTGDPNNATKPRYCTVKNEDFLVTNTFNMVGESDALIKEPLWYAGKYGYFKSSVKNADGTYSNVSMPSSQLDWDNYRSDGSIGQDGIPDGYFAARRPELLEQRLRDALEQIINTTNSAPAVSSAQVITGGYKYVASFEPAQNAGSLLGYQLLSNGAFSATPSWDAGQKLAATSTTSRPVITNDGVTGVAFSTATTFSTAYMAALRGSGAGALTTTQADELINYLRGDRSREKPTGIWRTRRVSNILGSIVNSSPWLQLRPSAKNIGALPANTPTYASFANANKARSRPLWVGSNDGMLHAFQSEGSNAGEPILSYLPSPIVGRARVLSQDMTAIQAGMDGSPFTGDVLLGTGGVTSSWKTYLFSSLGRGGRAFFALDVTDPSALTQSNAASIYKWMFSSDDDADMGYVLGDPKMHPQSNQAIPIARMNNGKYAVLMPNGVGSVNGRSFLYILFVDGPSGSNGTWVSGTDYVKIATDTVGGGGLMGVNWADLDGNGTADVVYGTDLQGRLWKFDVRAAATASWGSAYTVPSTTTPAPMFEAKSGTQALSISAAPALSFPDFGGVMIAFGTGKSINAGDFPDATKTQRFYSIYDKANWATASPVNSNLSTLLQRTLVRTSDGSVYVSVGATAFNKDTHDGWYFNFVPLSSSTSLNNEMVLTTAENRFGTLFFTSVRPSAASSNSCFSAPDGALYALDPVSGTPRSSILGTVDVVVGSVTVKVNKVGQNVADQKVVPGLKVLGNGKKGTITAIGQNTDASLAEVWRAVRRQWREVPNTRTFD</sequence>
<keyword evidence="5" id="KW-1185">Reference proteome</keyword>
<evidence type="ECO:0000259" key="3">
    <source>
        <dbReference type="Pfam" id="PF05567"/>
    </source>
</evidence>
<organism evidence="4 5">
    <name type="scientific">Acidovorax lacteus</name>
    <dbReference type="NCBI Taxonomy" id="1924988"/>
    <lineage>
        <taxon>Bacteria</taxon>
        <taxon>Pseudomonadati</taxon>
        <taxon>Pseudomonadota</taxon>
        <taxon>Betaproteobacteria</taxon>
        <taxon>Burkholderiales</taxon>
        <taxon>Comamonadaceae</taxon>
        <taxon>Acidovorax</taxon>
    </lineage>
</organism>
<feature type="domain" description="PilY1 beta-propeller" evidence="3">
    <location>
        <begin position="1008"/>
        <end position="1381"/>
    </location>
</feature>
<evidence type="ECO:0000256" key="2">
    <source>
        <dbReference type="ARBA" id="ARBA00022837"/>
    </source>
</evidence>
<dbReference type="Proteomes" id="UP001501788">
    <property type="component" value="Unassembled WGS sequence"/>
</dbReference>
<proteinExistence type="predicted"/>
<evidence type="ECO:0000313" key="4">
    <source>
        <dbReference type="EMBL" id="GAA4426582.1"/>
    </source>
</evidence>
<keyword evidence="1" id="KW-0479">Metal-binding</keyword>
<name>A0ABP8LDX4_9BURK</name>
<evidence type="ECO:0000313" key="5">
    <source>
        <dbReference type="Proteomes" id="UP001501788"/>
    </source>
</evidence>
<dbReference type="InterPro" id="IPR008707">
    <property type="entry name" value="B-propeller_PilY1"/>
</dbReference>
<evidence type="ECO:0000256" key="1">
    <source>
        <dbReference type="ARBA" id="ARBA00022723"/>
    </source>
</evidence>
<reference evidence="5" key="1">
    <citation type="journal article" date="2019" name="Int. J. Syst. Evol. Microbiol.">
        <title>The Global Catalogue of Microorganisms (GCM) 10K type strain sequencing project: providing services to taxonomists for standard genome sequencing and annotation.</title>
        <authorList>
            <consortium name="The Broad Institute Genomics Platform"/>
            <consortium name="The Broad Institute Genome Sequencing Center for Infectious Disease"/>
            <person name="Wu L."/>
            <person name="Ma J."/>
        </authorList>
    </citation>
    <scope>NUCLEOTIDE SEQUENCE [LARGE SCALE GENOMIC DNA]</scope>
    <source>
        <strain evidence="5">JCM 31890</strain>
    </source>
</reference>
<accession>A0ABP8LDX4</accession>